<dbReference type="InParanoid" id="A0A5N4ANK5"/>
<keyword evidence="5" id="KW-1185">Reference proteome</keyword>
<dbReference type="FunFam" id="3.40.50.300:FF:002685">
    <property type="entry name" value="RAB33A, member RAS oncogene family"/>
    <property type="match status" value="2"/>
</dbReference>
<dbReference type="GO" id="GO:0003924">
    <property type="term" value="F:GTPase activity"/>
    <property type="evidence" value="ECO:0007669"/>
    <property type="project" value="InterPro"/>
</dbReference>
<organism evidence="4 5">
    <name type="scientific">Photinus pyralis</name>
    <name type="common">Common eastern firefly</name>
    <name type="synonym">Lampyris pyralis</name>
    <dbReference type="NCBI Taxonomy" id="7054"/>
    <lineage>
        <taxon>Eukaryota</taxon>
        <taxon>Metazoa</taxon>
        <taxon>Ecdysozoa</taxon>
        <taxon>Arthropoda</taxon>
        <taxon>Hexapoda</taxon>
        <taxon>Insecta</taxon>
        <taxon>Pterygota</taxon>
        <taxon>Neoptera</taxon>
        <taxon>Endopterygota</taxon>
        <taxon>Coleoptera</taxon>
        <taxon>Polyphaga</taxon>
        <taxon>Elateriformia</taxon>
        <taxon>Elateroidea</taxon>
        <taxon>Lampyridae</taxon>
        <taxon>Lampyrinae</taxon>
        <taxon>Photinus</taxon>
    </lineage>
</organism>
<proteinExistence type="inferred from homology"/>
<evidence type="ECO:0000256" key="3">
    <source>
        <dbReference type="SAM" id="MobiDB-lite"/>
    </source>
</evidence>
<dbReference type="GO" id="GO:0005525">
    <property type="term" value="F:GTP binding"/>
    <property type="evidence" value="ECO:0007669"/>
    <property type="project" value="InterPro"/>
</dbReference>
<dbReference type="PROSITE" id="PS51419">
    <property type="entry name" value="RAB"/>
    <property type="match status" value="2"/>
</dbReference>
<dbReference type="SMART" id="SM00175">
    <property type="entry name" value="RAB"/>
    <property type="match status" value="2"/>
</dbReference>
<dbReference type="InterPro" id="IPR001806">
    <property type="entry name" value="Small_GTPase"/>
</dbReference>
<protein>
    <recommendedName>
        <fullName evidence="6">Ras-related protein Rab-33</fullName>
    </recommendedName>
</protein>
<feature type="region of interest" description="Disordered" evidence="3">
    <location>
        <begin position="1"/>
        <end position="28"/>
    </location>
</feature>
<reference evidence="4 5" key="1">
    <citation type="journal article" date="2018" name="Elife">
        <title>Firefly genomes illuminate parallel origins of bioluminescence in beetles.</title>
        <authorList>
            <person name="Fallon T.R."/>
            <person name="Lower S.E."/>
            <person name="Chang C.H."/>
            <person name="Bessho-Uehara M."/>
            <person name="Martin G.J."/>
            <person name="Bewick A.J."/>
            <person name="Behringer M."/>
            <person name="Debat H.J."/>
            <person name="Wong I."/>
            <person name="Day J.C."/>
            <person name="Suvorov A."/>
            <person name="Silva C.J."/>
            <person name="Stanger-Hall K.F."/>
            <person name="Hall D.W."/>
            <person name="Schmitz R.J."/>
            <person name="Nelson D.R."/>
            <person name="Lewis S.M."/>
            <person name="Shigenobu S."/>
            <person name="Bybee S.M."/>
            <person name="Larracuente A.M."/>
            <person name="Oba Y."/>
            <person name="Weng J.K."/>
        </authorList>
    </citation>
    <scope>NUCLEOTIDE SEQUENCE [LARGE SCALE GENOMIC DNA]</scope>
    <source>
        <strain evidence="4">1611_PpyrPB1</strain>
        <tissue evidence="4">Whole body</tissue>
    </source>
</reference>
<dbReference type="AlphaFoldDB" id="A0A5N4ANK5"/>
<dbReference type="InterPro" id="IPR005225">
    <property type="entry name" value="Small_GTP-bd"/>
</dbReference>
<evidence type="ECO:0008006" key="6">
    <source>
        <dbReference type="Google" id="ProtNLM"/>
    </source>
</evidence>
<dbReference type="Pfam" id="PF00071">
    <property type="entry name" value="Ras"/>
    <property type="match status" value="2"/>
</dbReference>
<dbReference type="EMBL" id="VVIM01000005">
    <property type="protein sequence ID" value="KAB0798886.1"/>
    <property type="molecule type" value="Genomic_DNA"/>
</dbReference>
<evidence type="ECO:0000313" key="5">
    <source>
        <dbReference type="Proteomes" id="UP000327044"/>
    </source>
</evidence>
<dbReference type="Gene3D" id="3.40.50.300">
    <property type="entry name" value="P-loop containing nucleotide triphosphate hydrolases"/>
    <property type="match status" value="2"/>
</dbReference>
<comment type="caution">
    <text evidence="4">The sequence shown here is derived from an EMBL/GenBank/DDBJ whole genome shotgun (WGS) entry which is preliminary data.</text>
</comment>
<dbReference type="InterPro" id="IPR027417">
    <property type="entry name" value="P-loop_NTPase"/>
</dbReference>
<dbReference type="Proteomes" id="UP000327044">
    <property type="component" value="Unassembled WGS sequence"/>
</dbReference>
<dbReference type="SMART" id="SM00174">
    <property type="entry name" value="RHO"/>
    <property type="match status" value="2"/>
</dbReference>
<dbReference type="PROSITE" id="PS51421">
    <property type="entry name" value="RAS"/>
    <property type="match status" value="2"/>
</dbReference>
<evidence type="ECO:0000256" key="1">
    <source>
        <dbReference type="ARBA" id="ARBA00006270"/>
    </source>
</evidence>
<comment type="similarity">
    <text evidence="1">Belongs to the small GTPase superfamily. Rab family.</text>
</comment>
<dbReference type="PROSITE" id="PS51420">
    <property type="entry name" value="RHO"/>
    <property type="match status" value="2"/>
</dbReference>
<gene>
    <name evidence="4" type="ORF">PPYR_06766</name>
</gene>
<dbReference type="SUPFAM" id="SSF52540">
    <property type="entry name" value="P-loop containing nucleoside triphosphate hydrolases"/>
    <property type="match status" value="2"/>
</dbReference>
<dbReference type="PANTHER" id="PTHR47978">
    <property type="match status" value="1"/>
</dbReference>
<name>A0A5N4ANK5_PHOPY</name>
<accession>A0A5N4ANK5</accession>
<dbReference type="PROSITE" id="PS51417">
    <property type="entry name" value="ARF"/>
    <property type="match status" value="1"/>
</dbReference>
<dbReference type="SMART" id="SM00173">
    <property type="entry name" value="RAS"/>
    <property type="match status" value="2"/>
</dbReference>
<evidence type="ECO:0000256" key="2">
    <source>
        <dbReference type="ARBA" id="ARBA00022741"/>
    </source>
</evidence>
<dbReference type="NCBIfam" id="TIGR00231">
    <property type="entry name" value="small_GTP"/>
    <property type="match status" value="2"/>
</dbReference>
<dbReference type="PRINTS" id="PR00449">
    <property type="entry name" value="RASTRNSFRMNG"/>
</dbReference>
<evidence type="ECO:0000313" key="4">
    <source>
        <dbReference type="EMBL" id="KAB0798886.1"/>
    </source>
</evidence>
<dbReference type="SMART" id="SM00176">
    <property type="entry name" value="RAN"/>
    <property type="match status" value="2"/>
</dbReference>
<sequence>MTVFDQVAMSPTQNQPQDTKKVVHNRIPNPSPNPIKTFKIIVVGDSNVGKTSLTYRFCDGKFIERTEATIGVGIKERTLNIDGEDLKLQLWDTAGQERFRKSMVHQFFRNAHAVVLVYDVTNRASFDSLVYWLDECERNCITHVPRILVGNKCDEKIEIKTNLAQKFADQHGMLLFETSARLDSRCDSVEAMFLTLAQKLKNQKQPIPFDEGRLLQARPSSNDNSWSWKALYLFEAMSTTQIQPQELKKVVDTIPNRIKTFKIIVVGDSNVGKTSLTYRFCEGKFIESSEATIGVDFRERTLNIDGEDIKLQLWDTAGQERFRKSMVQHFYRNVHAVVVVYDVTNRASFDSLVHWLDECDRNCFTNIPRILVGNKCDEKLEINTNLAQRFADQHGMPLFETSARLDSQCDNVEAIFLTLAHKLKNQKQLIPIDVIGRTERLIRAKPSNDNSSWSCC</sequence>
<keyword evidence="2" id="KW-0547">Nucleotide-binding</keyword>